<evidence type="ECO:0000256" key="1">
    <source>
        <dbReference type="SAM" id="Coils"/>
    </source>
</evidence>
<sequence length="277" mass="28011">MQTTQPDGPPLTDVHATAEAPAASHGSGPLLDDADVPVAQAVVAEEDTAAVQAAQAEHAARAAKLENAILRQTLEAQQEQLAAQAETLRSLGAVPIQQPVITVAGVPSGPPSTCKKRGRPVGSKNKPKPLSKEEGSVPLLHAPDSQPPEEPKPKAKRGRPLGSKNKPKPSPSGATGGEMTQLVTVHAEPVTGPVFAIAEATLPDGGLAFKPAKKRGRPLGSKNKPKSVPSGLLLSADAVAVAAVPEPMVAAESEVATAVVATADREGAVQAAAATAD</sequence>
<evidence type="ECO:0000313" key="4">
    <source>
        <dbReference type="Proteomes" id="UP001515480"/>
    </source>
</evidence>
<feature type="region of interest" description="Disordered" evidence="2">
    <location>
        <begin position="206"/>
        <end position="230"/>
    </location>
</feature>
<evidence type="ECO:0000313" key="3">
    <source>
        <dbReference type="EMBL" id="KAL1522622.1"/>
    </source>
</evidence>
<name>A0AB34JPG9_PRYPA</name>
<dbReference type="EMBL" id="JBGBPQ010000006">
    <property type="protein sequence ID" value="KAL1522622.1"/>
    <property type="molecule type" value="Genomic_DNA"/>
</dbReference>
<dbReference type="AlphaFoldDB" id="A0AB34JPG9"/>
<feature type="region of interest" description="Disordered" evidence="2">
    <location>
        <begin position="102"/>
        <end position="185"/>
    </location>
</feature>
<dbReference type="Proteomes" id="UP001515480">
    <property type="component" value="Unassembled WGS sequence"/>
</dbReference>
<gene>
    <name evidence="3" type="ORF">AB1Y20_017604</name>
</gene>
<protein>
    <submittedName>
        <fullName evidence="3">Uncharacterized protein</fullName>
    </submittedName>
</protein>
<organism evidence="3 4">
    <name type="scientific">Prymnesium parvum</name>
    <name type="common">Toxic golden alga</name>
    <dbReference type="NCBI Taxonomy" id="97485"/>
    <lineage>
        <taxon>Eukaryota</taxon>
        <taxon>Haptista</taxon>
        <taxon>Haptophyta</taxon>
        <taxon>Prymnesiophyceae</taxon>
        <taxon>Prymnesiales</taxon>
        <taxon>Prymnesiaceae</taxon>
        <taxon>Prymnesium</taxon>
    </lineage>
</organism>
<proteinExistence type="predicted"/>
<comment type="caution">
    <text evidence="3">The sequence shown here is derived from an EMBL/GenBank/DDBJ whole genome shotgun (WGS) entry which is preliminary data.</text>
</comment>
<evidence type="ECO:0000256" key="2">
    <source>
        <dbReference type="SAM" id="MobiDB-lite"/>
    </source>
</evidence>
<keyword evidence="4" id="KW-1185">Reference proteome</keyword>
<feature type="coiled-coil region" evidence="1">
    <location>
        <begin position="53"/>
        <end position="91"/>
    </location>
</feature>
<accession>A0AB34JPG9</accession>
<reference evidence="3 4" key="1">
    <citation type="journal article" date="2024" name="Science">
        <title>Giant polyketide synthase enzymes in the biosynthesis of giant marine polyether toxins.</title>
        <authorList>
            <person name="Fallon T.R."/>
            <person name="Shende V.V."/>
            <person name="Wierzbicki I.H."/>
            <person name="Pendleton A.L."/>
            <person name="Watervoot N.F."/>
            <person name="Auber R.P."/>
            <person name="Gonzalez D.J."/>
            <person name="Wisecaver J.H."/>
            <person name="Moore B.S."/>
        </authorList>
    </citation>
    <scope>NUCLEOTIDE SEQUENCE [LARGE SCALE GENOMIC DNA]</scope>
    <source>
        <strain evidence="3 4">12B1</strain>
    </source>
</reference>
<feature type="region of interest" description="Disordered" evidence="2">
    <location>
        <begin position="1"/>
        <end position="33"/>
    </location>
</feature>
<keyword evidence="1" id="KW-0175">Coiled coil</keyword>
<feature type="compositionally biased region" description="Basic residues" evidence="2">
    <location>
        <begin position="114"/>
        <end position="129"/>
    </location>
</feature>